<organism evidence="1 2">
    <name type="scientific">Chitinivorax tropicus</name>
    <dbReference type="NCBI Taxonomy" id="714531"/>
    <lineage>
        <taxon>Bacteria</taxon>
        <taxon>Pseudomonadati</taxon>
        <taxon>Pseudomonadota</taxon>
        <taxon>Betaproteobacteria</taxon>
        <taxon>Chitinivorax</taxon>
    </lineage>
</organism>
<name>A0A840MNB4_9PROT</name>
<protein>
    <submittedName>
        <fullName evidence="1">Uncharacterized protein</fullName>
    </submittedName>
</protein>
<dbReference type="Proteomes" id="UP000575898">
    <property type="component" value="Unassembled WGS sequence"/>
</dbReference>
<dbReference type="AlphaFoldDB" id="A0A840MNB4"/>
<gene>
    <name evidence="1" type="ORF">HNQ59_001281</name>
</gene>
<reference evidence="1 2" key="1">
    <citation type="submission" date="2020-08" db="EMBL/GenBank/DDBJ databases">
        <title>Genomic Encyclopedia of Type Strains, Phase IV (KMG-IV): sequencing the most valuable type-strain genomes for metagenomic binning, comparative biology and taxonomic classification.</title>
        <authorList>
            <person name="Goeker M."/>
        </authorList>
    </citation>
    <scope>NUCLEOTIDE SEQUENCE [LARGE SCALE GENOMIC DNA]</scope>
    <source>
        <strain evidence="1 2">DSM 27165</strain>
    </source>
</reference>
<accession>A0A840MNB4</accession>
<proteinExistence type="predicted"/>
<evidence type="ECO:0000313" key="1">
    <source>
        <dbReference type="EMBL" id="MBB5017996.1"/>
    </source>
</evidence>
<dbReference type="EMBL" id="JACHHY010000006">
    <property type="protein sequence ID" value="MBB5017996.1"/>
    <property type="molecule type" value="Genomic_DNA"/>
</dbReference>
<keyword evidence="2" id="KW-1185">Reference proteome</keyword>
<evidence type="ECO:0000313" key="2">
    <source>
        <dbReference type="Proteomes" id="UP000575898"/>
    </source>
</evidence>
<comment type="caution">
    <text evidence="1">The sequence shown here is derived from an EMBL/GenBank/DDBJ whole genome shotgun (WGS) entry which is preliminary data.</text>
</comment>
<sequence>MIELRTRYMVPWVVLISFGAKPAGKLVAGLT</sequence>